<gene>
    <name evidence="1" type="ordered locus">ABO_2127</name>
</gene>
<name>Q0VMM3_ALCBS</name>
<dbReference type="OrthoDB" id="9006161at2"/>
<dbReference type="STRING" id="393595.ABO_2127"/>
<dbReference type="KEGG" id="abo:ABO_2127"/>
<proteinExistence type="predicted"/>
<protein>
    <submittedName>
        <fullName evidence="1">DsrE/DsrF family oxidoreductase family protein</fullName>
    </submittedName>
</protein>
<dbReference type="Gene3D" id="3.40.1260.10">
    <property type="entry name" value="DsrEFH-like"/>
    <property type="match status" value="1"/>
</dbReference>
<dbReference type="eggNOG" id="COG1553">
    <property type="taxonomic scope" value="Bacteria"/>
</dbReference>
<dbReference type="EMBL" id="AM286690">
    <property type="protein sequence ID" value="CAL17575.1"/>
    <property type="molecule type" value="Genomic_DNA"/>
</dbReference>
<accession>Q0VMM3</accession>
<dbReference type="Proteomes" id="UP000008871">
    <property type="component" value="Chromosome"/>
</dbReference>
<dbReference type="SUPFAM" id="SSF75169">
    <property type="entry name" value="DsrEFH-like"/>
    <property type="match status" value="1"/>
</dbReference>
<dbReference type="InterPro" id="IPR003787">
    <property type="entry name" value="Sulphur_relay_DsrE/F-like"/>
</dbReference>
<organism evidence="1 2">
    <name type="scientific">Alcanivorax borkumensis (strain ATCC 700651 / DSM 11573 / NCIMB 13689 / SK2)</name>
    <dbReference type="NCBI Taxonomy" id="393595"/>
    <lineage>
        <taxon>Bacteria</taxon>
        <taxon>Pseudomonadati</taxon>
        <taxon>Pseudomonadota</taxon>
        <taxon>Gammaproteobacteria</taxon>
        <taxon>Oceanospirillales</taxon>
        <taxon>Alcanivoracaceae</taxon>
        <taxon>Alcanivorax</taxon>
    </lineage>
</organism>
<evidence type="ECO:0000313" key="1">
    <source>
        <dbReference type="EMBL" id="CAL17575.1"/>
    </source>
</evidence>
<sequence length="108" mass="12175">MSDYLFIQSQDPFTEVRTEHQFALAGQLYDAGHNVRLLLVQNGVTPAHKGARSVHFDKLLKWGVPVLADNFSLKQRQILEKDLKENIASSSLDTVIDALLDGEKVIWN</sequence>
<dbReference type="HOGENOM" id="CLU_174541_0_0_6"/>
<dbReference type="RefSeq" id="WP_011589405.1">
    <property type="nucleotide sequence ID" value="NC_008260.1"/>
</dbReference>
<dbReference type="Pfam" id="PF02635">
    <property type="entry name" value="DsrE"/>
    <property type="match status" value="1"/>
</dbReference>
<dbReference type="InterPro" id="IPR027396">
    <property type="entry name" value="DsrEFH-like"/>
</dbReference>
<keyword evidence="2" id="KW-1185">Reference proteome</keyword>
<dbReference type="AlphaFoldDB" id="Q0VMM3"/>
<evidence type="ECO:0000313" key="2">
    <source>
        <dbReference type="Proteomes" id="UP000008871"/>
    </source>
</evidence>
<reference evidence="1 2" key="1">
    <citation type="journal article" date="2006" name="Nat. Biotechnol.">
        <title>Genome sequence of the ubiquitous hydrocarbon-degrading marine bacterium Alcanivorax borkumensis.</title>
        <authorList>
            <person name="Schneiker S."/>
            <person name="Martins dos Santos V.A.P."/>
            <person name="Bartels D."/>
            <person name="Bekel T."/>
            <person name="Brecht M."/>
            <person name="Buhrmester J."/>
            <person name="Chernikova T.N."/>
            <person name="Denaro R."/>
            <person name="Ferrer M."/>
            <person name="Gertler C."/>
            <person name="Goesmann A."/>
            <person name="Golyshina O.V."/>
            <person name="Kaminski F."/>
            <person name="Khachane A.N."/>
            <person name="Lang S."/>
            <person name="Linke B."/>
            <person name="McHardy A.C."/>
            <person name="Meyer F."/>
            <person name="Nechitaylo T."/>
            <person name="Puehler A."/>
            <person name="Regenhardt D."/>
            <person name="Rupp O."/>
            <person name="Sabirova J.S."/>
            <person name="Selbitschka W."/>
            <person name="Yakimov M.M."/>
            <person name="Timmis K.N."/>
            <person name="Vorhoelter F.-J."/>
            <person name="Weidner S."/>
            <person name="Kaiser O."/>
            <person name="Golyshin P.N."/>
        </authorList>
    </citation>
    <scope>NUCLEOTIDE SEQUENCE [LARGE SCALE GENOMIC DNA]</scope>
    <source>
        <strain evidence="2">ATCC 700651 / DSM 11573 / NCIMB 13689 / SK2</strain>
    </source>
</reference>